<accession>A0A2G5B7Q5</accession>
<keyword evidence="2" id="KW-1185">Reference proteome</keyword>
<dbReference type="AlphaFoldDB" id="A0A2G5B7Q5"/>
<sequence>MGMLSAQIAHVQYHGLLALTAQVKNWSIDYFSKIVLKWAEHVDLTWTTLTEDEKTKTLRHVEYLLQNTTESKQFLTSPYMKAQLPLPGISQQKILSYLITNEYCSHELRIFAIHQYVDNKSIGTMVSEVLNTEYYAMKKLTTLLSKEIENGLVVSEKHKICAQINMLNNIYPLGFDIYKALNSECIIDIKDFLHVLVNTSKPELCNSVLFCVLLSKQTSLQSALRQQTFISAFNKELIISQDSIKYLDTFIIANLGHLNIINKYIDKIIQLTNKCQLEMLKNGSECLVECLVGIWQNLFLVDDIQEIVREALHNQKATFENLLHGMDEKHNPLLGPVKEFWSSFYCQLLQ</sequence>
<proteinExistence type="predicted"/>
<dbReference type="Proteomes" id="UP000242474">
    <property type="component" value="Unassembled WGS sequence"/>
</dbReference>
<gene>
    <name evidence="1" type="ORF">COEREDRAFT_98401</name>
</gene>
<organism evidence="1 2">
    <name type="scientific">Coemansia reversa (strain ATCC 12441 / NRRL 1564)</name>
    <dbReference type="NCBI Taxonomy" id="763665"/>
    <lineage>
        <taxon>Eukaryota</taxon>
        <taxon>Fungi</taxon>
        <taxon>Fungi incertae sedis</taxon>
        <taxon>Zoopagomycota</taxon>
        <taxon>Kickxellomycotina</taxon>
        <taxon>Kickxellomycetes</taxon>
        <taxon>Kickxellales</taxon>
        <taxon>Kickxellaceae</taxon>
        <taxon>Coemansia</taxon>
    </lineage>
</organism>
<name>A0A2G5B7Q5_COERN</name>
<evidence type="ECO:0000313" key="1">
    <source>
        <dbReference type="EMBL" id="PIA15031.1"/>
    </source>
</evidence>
<dbReference type="EMBL" id="KZ303510">
    <property type="protein sequence ID" value="PIA15031.1"/>
    <property type="molecule type" value="Genomic_DNA"/>
</dbReference>
<reference evidence="1 2" key="1">
    <citation type="journal article" date="2015" name="Genome Biol. Evol.">
        <title>Phylogenomic analyses indicate that early fungi evolved digesting cell walls of algal ancestors of land plants.</title>
        <authorList>
            <person name="Chang Y."/>
            <person name="Wang S."/>
            <person name="Sekimoto S."/>
            <person name="Aerts A.L."/>
            <person name="Choi C."/>
            <person name="Clum A."/>
            <person name="LaButti K.M."/>
            <person name="Lindquist E.A."/>
            <person name="Yee Ngan C."/>
            <person name="Ohm R.A."/>
            <person name="Salamov A.A."/>
            <person name="Grigoriev I.V."/>
            <person name="Spatafora J.W."/>
            <person name="Berbee M.L."/>
        </authorList>
    </citation>
    <scope>NUCLEOTIDE SEQUENCE [LARGE SCALE GENOMIC DNA]</scope>
    <source>
        <strain evidence="1 2">NRRL 1564</strain>
    </source>
</reference>
<evidence type="ECO:0000313" key="2">
    <source>
        <dbReference type="Proteomes" id="UP000242474"/>
    </source>
</evidence>
<protein>
    <submittedName>
        <fullName evidence="1">Uncharacterized protein</fullName>
    </submittedName>
</protein>